<evidence type="ECO:0000313" key="2">
    <source>
        <dbReference type="EMBL" id="VAX18628.1"/>
    </source>
</evidence>
<dbReference type="PROSITE" id="PS51931">
    <property type="entry name" value="BMC_CP"/>
    <property type="match status" value="2"/>
</dbReference>
<dbReference type="SMART" id="SM00877">
    <property type="entry name" value="BMC"/>
    <property type="match status" value="1"/>
</dbReference>
<evidence type="ECO:0000259" key="1">
    <source>
        <dbReference type="PROSITE" id="PS51931"/>
    </source>
</evidence>
<accession>A0A3B1C472</accession>
<protein>
    <submittedName>
        <fullName evidence="2">CsoS1D</fullName>
    </submittedName>
</protein>
<dbReference type="InterPro" id="IPR000249">
    <property type="entry name" value="BMC_dom"/>
</dbReference>
<dbReference type="EMBL" id="UOGC01000074">
    <property type="protein sequence ID" value="VAX18628.1"/>
    <property type="molecule type" value="Genomic_DNA"/>
</dbReference>
<organism evidence="2">
    <name type="scientific">hydrothermal vent metagenome</name>
    <dbReference type="NCBI Taxonomy" id="652676"/>
    <lineage>
        <taxon>unclassified sequences</taxon>
        <taxon>metagenomes</taxon>
        <taxon>ecological metagenomes</taxon>
    </lineage>
</organism>
<proteinExistence type="predicted"/>
<sequence>MINLRTYVFLDSLQAQLATFIGATSKGFPPIPGVASLFIEIAPGLSINRVLDVALKATKVQPAVQIVERAYGLLEVHDQDKGEVMSAGSAVLDFLNLKEADRIKPRLASNQIIRAMEPYQCQLINRNRGGSMILPGESLFILETEPAGYVIYAANEAEKAANVKLIEVRPFGAFGRLYMSGPEADIDAAAQAAVAAVEGLTGVPLVKKK</sequence>
<dbReference type="CDD" id="cd07051">
    <property type="entry name" value="BMC_like_1_repeat1"/>
    <property type="match status" value="1"/>
</dbReference>
<feature type="domain" description="BMC circularly permuted" evidence="1">
    <location>
        <begin position="3"/>
        <end position="105"/>
    </location>
</feature>
<dbReference type="AlphaFoldDB" id="A0A3B1C472"/>
<gene>
    <name evidence="2" type="ORF">MNBD_NITROSPINAE01-492</name>
</gene>
<dbReference type="InterPro" id="IPR044870">
    <property type="entry name" value="BMC_CP"/>
</dbReference>
<feature type="domain" description="BMC circularly permuted" evidence="1">
    <location>
        <begin position="106"/>
        <end position="209"/>
    </location>
</feature>
<dbReference type="Gene3D" id="3.30.70.1710">
    <property type="match status" value="2"/>
</dbReference>
<reference evidence="2" key="1">
    <citation type="submission" date="2018-06" db="EMBL/GenBank/DDBJ databases">
        <authorList>
            <person name="Zhirakovskaya E."/>
        </authorList>
    </citation>
    <scope>NUCLEOTIDE SEQUENCE</scope>
</reference>
<dbReference type="Pfam" id="PF00936">
    <property type="entry name" value="BMC"/>
    <property type="match status" value="1"/>
</dbReference>
<name>A0A3B1C472_9ZZZZ</name>
<dbReference type="SUPFAM" id="SSF143414">
    <property type="entry name" value="CcmK-like"/>
    <property type="match status" value="1"/>
</dbReference>
<dbReference type="InterPro" id="IPR037233">
    <property type="entry name" value="CcmK-like_sf"/>
</dbReference>
<dbReference type="GO" id="GO:0031469">
    <property type="term" value="C:bacterial microcompartment"/>
    <property type="evidence" value="ECO:0007669"/>
    <property type="project" value="InterPro"/>
</dbReference>